<dbReference type="AlphaFoldDB" id="A0A5E8C0V4"/>
<gene>
    <name evidence="4" type="ORF">SAPINGB_P004225</name>
</gene>
<keyword evidence="2" id="KW-0472">Membrane</keyword>
<dbReference type="Proteomes" id="UP000398389">
    <property type="component" value="Unassembled WGS sequence"/>
</dbReference>
<evidence type="ECO:0000256" key="2">
    <source>
        <dbReference type="SAM" id="Phobius"/>
    </source>
</evidence>
<reference evidence="4 5" key="1">
    <citation type="submission" date="2019-09" db="EMBL/GenBank/DDBJ databases">
        <authorList>
            <person name="Brejova B."/>
        </authorList>
    </citation>
    <scope>NUCLEOTIDE SEQUENCE [LARGE SCALE GENOMIC DNA]</scope>
</reference>
<evidence type="ECO:0000259" key="3">
    <source>
        <dbReference type="Pfam" id="PF07950"/>
    </source>
</evidence>
<name>A0A5E8C0V4_9ASCO</name>
<feature type="domain" description="Mitochondrial adapter protein MCP1 transmembrane" evidence="3">
    <location>
        <begin position="184"/>
        <end position="249"/>
    </location>
</feature>
<feature type="region of interest" description="Disordered" evidence="1">
    <location>
        <begin position="42"/>
        <end position="71"/>
    </location>
</feature>
<keyword evidence="2" id="KW-0812">Transmembrane</keyword>
<evidence type="ECO:0000313" key="5">
    <source>
        <dbReference type="Proteomes" id="UP000398389"/>
    </source>
</evidence>
<dbReference type="PANTHER" id="PTHR38409">
    <property type="entry name" value="MDM10-COMPLEMENTING PROTEIN 1"/>
    <property type="match status" value="1"/>
</dbReference>
<dbReference type="InterPro" id="IPR012472">
    <property type="entry name" value="MCP1_TM"/>
</dbReference>
<dbReference type="EMBL" id="CABVLU010000003">
    <property type="protein sequence ID" value="VVT54735.1"/>
    <property type="molecule type" value="Genomic_DNA"/>
</dbReference>
<feature type="transmembrane region" description="Helical" evidence="2">
    <location>
        <begin position="174"/>
        <end position="192"/>
    </location>
</feature>
<dbReference type="RefSeq" id="XP_031854831.1">
    <property type="nucleotide sequence ID" value="XM_031998940.1"/>
</dbReference>
<evidence type="ECO:0000313" key="4">
    <source>
        <dbReference type="EMBL" id="VVT54735.1"/>
    </source>
</evidence>
<dbReference type="InterPro" id="IPR039960">
    <property type="entry name" value="MCP1"/>
</dbReference>
<feature type="transmembrane region" description="Helical" evidence="2">
    <location>
        <begin position="254"/>
        <end position="278"/>
    </location>
</feature>
<protein>
    <recommendedName>
        <fullName evidence="3">Mitochondrial adapter protein MCP1 transmembrane domain-containing protein</fullName>
    </recommendedName>
</protein>
<proteinExistence type="predicted"/>
<accession>A0A5E8C0V4</accession>
<sequence length="297" mass="31907">MPHHHHRKSSSLDRLAGIPLNSISPEEAHAAALNQLEPQSTANAATNTTEGSPPEPTPSAATPSESGGSSPFPSTNTLLRVLFGIQRYSAYTFTGFLGLHLTSVVLAPAFSYDAGNASLLFTNTIYQSPLVEPILVTGSLALHITSGIVLRIIKVLRSKRLYESYWTAISKPTLLAYAGYAATPLVLGHFYVTRYLPLSILGDSSLISLDYVAHSIADHPAMAIGSMLTMLTLTLYHTVYGWRRWLNIYKRPKLLSGPGLFVVSGILLGVASLARLAAHGPAIGWVASQYDKVLGKV</sequence>
<feature type="transmembrane region" description="Helical" evidence="2">
    <location>
        <begin position="221"/>
        <end position="242"/>
    </location>
</feature>
<dbReference type="PANTHER" id="PTHR38409:SF1">
    <property type="entry name" value="MITOCHONDRIAL ADAPTER PROTEIN MCP1"/>
    <property type="match status" value="1"/>
</dbReference>
<evidence type="ECO:0000256" key="1">
    <source>
        <dbReference type="SAM" id="MobiDB-lite"/>
    </source>
</evidence>
<dbReference type="GeneID" id="43583040"/>
<dbReference type="Pfam" id="PF07950">
    <property type="entry name" value="MCP1_TM"/>
    <property type="match status" value="1"/>
</dbReference>
<feature type="compositionally biased region" description="Low complexity" evidence="1">
    <location>
        <begin position="48"/>
        <end position="71"/>
    </location>
</feature>
<dbReference type="GO" id="GO:0007005">
    <property type="term" value="P:mitochondrion organization"/>
    <property type="evidence" value="ECO:0007669"/>
    <property type="project" value="TreeGrafter"/>
</dbReference>
<dbReference type="GO" id="GO:0005741">
    <property type="term" value="C:mitochondrial outer membrane"/>
    <property type="evidence" value="ECO:0007669"/>
    <property type="project" value="TreeGrafter"/>
</dbReference>
<feature type="transmembrane region" description="Helical" evidence="2">
    <location>
        <begin position="88"/>
        <end position="110"/>
    </location>
</feature>
<dbReference type="GO" id="GO:0055088">
    <property type="term" value="P:lipid homeostasis"/>
    <property type="evidence" value="ECO:0007669"/>
    <property type="project" value="InterPro"/>
</dbReference>
<feature type="transmembrane region" description="Helical" evidence="2">
    <location>
        <begin position="130"/>
        <end position="153"/>
    </location>
</feature>
<dbReference type="OrthoDB" id="10259513at2759"/>
<keyword evidence="5" id="KW-1185">Reference proteome</keyword>
<keyword evidence="2" id="KW-1133">Transmembrane helix</keyword>
<organism evidence="4 5">
    <name type="scientific">Magnusiomyces paraingens</name>
    <dbReference type="NCBI Taxonomy" id="2606893"/>
    <lineage>
        <taxon>Eukaryota</taxon>
        <taxon>Fungi</taxon>
        <taxon>Dikarya</taxon>
        <taxon>Ascomycota</taxon>
        <taxon>Saccharomycotina</taxon>
        <taxon>Dipodascomycetes</taxon>
        <taxon>Dipodascales</taxon>
        <taxon>Dipodascaceae</taxon>
        <taxon>Magnusiomyces</taxon>
    </lineage>
</organism>